<evidence type="ECO:0000256" key="3">
    <source>
        <dbReference type="ARBA" id="ARBA00023163"/>
    </source>
</evidence>
<dbReference type="Pfam" id="PF01047">
    <property type="entry name" value="MarR"/>
    <property type="match status" value="1"/>
</dbReference>
<keyword evidence="2" id="KW-0238">DNA-binding</keyword>
<dbReference type="PANTHER" id="PTHR33164">
    <property type="entry name" value="TRANSCRIPTIONAL REGULATOR, MARR FAMILY"/>
    <property type="match status" value="1"/>
</dbReference>
<evidence type="ECO:0000256" key="4">
    <source>
        <dbReference type="SAM" id="MobiDB-lite"/>
    </source>
</evidence>
<organism evidence="6 7">
    <name type="scientific">Cellulomonas edaphi</name>
    <dbReference type="NCBI Taxonomy" id="3053468"/>
    <lineage>
        <taxon>Bacteria</taxon>
        <taxon>Bacillati</taxon>
        <taxon>Actinomycetota</taxon>
        <taxon>Actinomycetes</taxon>
        <taxon>Micrococcales</taxon>
        <taxon>Cellulomonadaceae</taxon>
        <taxon>Cellulomonas</taxon>
    </lineage>
</organism>
<keyword evidence="3" id="KW-0804">Transcription</keyword>
<dbReference type="EMBL" id="JAUCGR010000003">
    <property type="protein sequence ID" value="MDM7832307.1"/>
    <property type="molecule type" value="Genomic_DNA"/>
</dbReference>
<comment type="caution">
    <text evidence="6">The sequence shown here is derived from an EMBL/GenBank/DDBJ whole genome shotgun (WGS) entry which is preliminary data.</text>
</comment>
<dbReference type="InterPro" id="IPR036388">
    <property type="entry name" value="WH-like_DNA-bd_sf"/>
</dbReference>
<sequence length="165" mass="18020">MSIAVVTTPAERADVEPSPSPEAPHLALMRATEVFARSLRESGVHLARSLDCSRATLAIIRLIDQRGPLTLGEIAHLLRVDLSVASRQVSLMVTEGYVERAVDHDDRRVRTVALSDAGRARTREIKAELDARTRDVFGDWTEPQMADAVAMLGRLTATIDAASDH</sequence>
<dbReference type="InterPro" id="IPR023187">
    <property type="entry name" value="Tscrpt_reg_MarR-type_CS"/>
</dbReference>
<dbReference type="RefSeq" id="WP_289447737.1">
    <property type="nucleotide sequence ID" value="NZ_JAUCGR010000003.1"/>
</dbReference>
<name>A0ABT7S9K7_9CELL</name>
<evidence type="ECO:0000313" key="6">
    <source>
        <dbReference type="EMBL" id="MDM7832307.1"/>
    </source>
</evidence>
<dbReference type="InterPro" id="IPR039422">
    <property type="entry name" value="MarR/SlyA-like"/>
</dbReference>
<dbReference type="InterPro" id="IPR036390">
    <property type="entry name" value="WH_DNA-bd_sf"/>
</dbReference>
<protein>
    <submittedName>
        <fullName evidence="6">MarR family transcriptional regulator</fullName>
    </submittedName>
</protein>
<evidence type="ECO:0000313" key="7">
    <source>
        <dbReference type="Proteomes" id="UP001321453"/>
    </source>
</evidence>
<dbReference type="SUPFAM" id="SSF46785">
    <property type="entry name" value="Winged helix' DNA-binding domain"/>
    <property type="match status" value="1"/>
</dbReference>
<feature type="domain" description="HTH marR-type" evidence="5">
    <location>
        <begin position="25"/>
        <end position="157"/>
    </location>
</feature>
<reference evidence="6 7" key="1">
    <citation type="submission" date="2023-06" db="EMBL/GenBank/DDBJ databases">
        <title>Cellulomonas sp. MW9 Whole genome sequence.</title>
        <authorList>
            <person name="Park S."/>
        </authorList>
    </citation>
    <scope>NUCLEOTIDE SEQUENCE [LARGE SCALE GENOMIC DNA]</scope>
    <source>
        <strain evidence="6 7">MW9</strain>
    </source>
</reference>
<feature type="region of interest" description="Disordered" evidence="4">
    <location>
        <begin position="1"/>
        <end position="23"/>
    </location>
</feature>
<accession>A0ABT7S9K7</accession>
<dbReference type="PROSITE" id="PS50995">
    <property type="entry name" value="HTH_MARR_2"/>
    <property type="match status" value="1"/>
</dbReference>
<evidence type="ECO:0000259" key="5">
    <source>
        <dbReference type="PROSITE" id="PS50995"/>
    </source>
</evidence>
<evidence type="ECO:0000256" key="1">
    <source>
        <dbReference type="ARBA" id="ARBA00023015"/>
    </source>
</evidence>
<dbReference type="PANTHER" id="PTHR33164:SF57">
    <property type="entry name" value="MARR-FAMILY TRANSCRIPTIONAL REGULATOR"/>
    <property type="match status" value="1"/>
</dbReference>
<keyword evidence="1" id="KW-0805">Transcription regulation</keyword>
<dbReference type="InterPro" id="IPR011991">
    <property type="entry name" value="ArsR-like_HTH"/>
</dbReference>
<evidence type="ECO:0000256" key="2">
    <source>
        <dbReference type="ARBA" id="ARBA00023125"/>
    </source>
</evidence>
<dbReference type="InterPro" id="IPR000835">
    <property type="entry name" value="HTH_MarR-typ"/>
</dbReference>
<keyword evidence="7" id="KW-1185">Reference proteome</keyword>
<dbReference type="SMART" id="SM00347">
    <property type="entry name" value="HTH_MARR"/>
    <property type="match status" value="1"/>
</dbReference>
<proteinExistence type="predicted"/>
<dbReference type="Gene3D" id="1.10.10.10">
    <property type="entry name" value="Winged helix-like DNA-binding domain superfamily/Winged helix DNA-binding domain"/>
    <property type="match status" value="1"/>
</dbReference>
<gene>
    <name evidence="6" type="ORF">QRT05_13265</name>
</gene>
<dbReference type="PROSITE" id="PS01117">
    <property type="entry name" value="HTH_MARR_1"/>
    <property type="match status" value="1"/>
</dbReference>
<dbReference type="CDD" id="cd00090">
    <property type="entry name" value="HTH_ARSR"/>
    <property type="match status" value="1"/>
</dbReference>
<dbReference type="Proteomes" id="UP001321453">
    <property type="component" value="Unassembled WGS sequence"/>
</dbReference>